<feature type="coiled-coil region" evidence="1">
    <location>
        <begin position="150"/>
        <end position="177"/>
    </location>
</feature>
<dbReference type="GO" id="GO:0004673">
    <property type="term" value="F:protein histidine kinase activity"/>
    <property type="evidence" value="ECO:0007669"/>
    <property type="project" value="UniProtKB-EC"/>
</dbReference>
<keyword evidence="1" id="KW-0175">Coiled coil</keyword>
<accession>A0ABW5LLJ5</accession>
<proteinExistence type="predicted"/>
<feature type="transmembrane region" description="Helical" evidence="2">
    <location>
        <begin position="81"/>
        <end position="103"/>
    </location>
</feature>
<feature type="transmembrane region" description="Helical" evidence="2">
    <location>
        <begin position="47"/>
        <end position="69"/>
    </location>
</feature>
<keyword evidence="2" id="KW-1133">Transmembrane helix</keyword>
<dbReference type="InterPro" id="IPR010559">
    <property type="entry name" value="Sig_transdc_His_kin_internal"/>
</dbReference>
<dbReference type="PANTHER" id="PTHR34220">
    <property type="entry name" value="SENSOR HISTIDINE KINASE YPDA"/>
    <property type="match status" value="1"/>
</dbReference>
<dbReference type="Pfam" id="PF06580">
    <property type="entry name" value="His_kinase"/>
    <property type="match status" value="1"/>
</dbReference>
<dbReference type="Proteomes" id="UP001597319">
    <property type="component" value="Unassembled WGS sequence"/>
</dbReference>
<gene>
    <name evidence="4" type="ORF">ACFSR1_18940</name>
</gene>
<keyword evidence="4" id="KW-0418">Kinase</keyword>
<dbReference type="PANTHER" id="PTHR34220:SF7">
    <property type="entry name" value="SENSOR HISTIDINE KINASE YPDA"/>
    <property type="match status" value="1"/>
</dbReference>
<protein>
    <submittedName>
        <fullName evidence="4">Sensor histidine kinase</fullName>
        <ecNumber evidence="4">2.7.13.3</ecNumber>
    </submittedName>
</protein>
<dbReference type="Gene3D" id="3.30.565.10">
    <property type="entry name" value="Histidine kinase-like ATPase, C-terminal domain"/>
    <property type="match status" value="1"/>
</dbReference>
<dbReference type="RefSeq" id="WP_378294622.1">
    <property type="nucleotide sequence ID" value="NZ_JBHULE010000022.1"/>
</dbReference>
<evidence type="ECO:0000256" key="1">
    <source>
        <dbReference type="SAM" id="Coils"/>
    </source>
</evidence>
<sequence>MYANMIGRDFILKKVAALILHTIFWVVVLFGYTYFFGYNTENINYVFSFSLFLMPVTIGTTYTVTDILIPKYLIKEKYLLFILYCVYTVIVSAFFIVISFFYGLIFLSSLKYEGMAPMTRSPFFLFIAVYFVVFIASALNLAQHNYKSTTANQELKNKVLEAQLKLKEQELNYLKMQIHPHFLFNTLNTLYGFALKKSEDTPEMILKLSNLLDYLLYQSDKPLVSLQEEINHIKDYVALEKMRFSDVLDISLHFEGVNNNIEVAPMLLIPFVENSFKHGQIVDQKLSIDIRLQCTENQLHFTIKNSVHHMISQSADNNGIGLSNIKKRLSLVYKEDYDLKISNNTHWHIVELTLKNLKTPTYEH</sequence>
<evidence type="ECO:0000256" key="2">
    <source>
        <dbReference type="SAM" id="Phobius"/>
    </source>
</evidence>
<keyword evidence="2" id="KW-0812">Transmembrane</keyword>
<evidence type="ECO:0000313" key="4">
    <source>
        <dbReference type="EMBL" id="MFD2564763.1"/>
    </source>
</evidence>
<name>A0ABW5LLJ5_9FLAO</name>
<evidence type="ECO:0000259" key="3">
    <source>
        <dbReference type="Pfam" id="PF06580"/>
    </source>
</evidence>
<feature type="transmembrane region" description="Helical" evidence="2">
    <location>
        <begin position="123"/>
        <end position="142"/>
    </location>
</feature>
<feature type="domain" description="Signal transduction histidine kinase internal region" evidence="3">
    <location>
        <begin position="170"/>
        <end position="246"/>
    </location>
</feature>
<dbReference type="InterPro" id="IPR036890">
    <property type="entry name" value="HATPase_C_sf"/>
</dbReference>
<comment type="caution">
    <text evidence="4">The sequence shown here is derived from an EMBL/GenBank/DDBJ whole genome shotgun (WGS) entry which is preliminary data.</text>
</comment>
<feature type="transmembrane region" description="Helical" evidence="2">
    <location>
        <begin position="15"/>
        <end position="35"/>
    </location>
</feature>
<evidence type="ECO:0000313" key="5">
    <source>
        <dbReference type="Proteomes" id="UP001597319"/>
    </source>
</evidence>
<keyword evidence="5" id="KW-1185">Reference proteome</keyword>
<dbReference type="EC" id="2.7.13.3" evidence="4"/>
<organism evidence="4 5">
    <name type="scientific">Aquimarina rubra</name>
    <dbReference type="NCBI Taxonomy" id="1920033"/>
    <lineage>
        <taxon>Bacteria</taxon>
        <taxon>Pseudomonadati</taxon>
        <taxon>Bacteroidota</taxon>
        <taxon>Flavobacteriia</taxon>
        <taxon>Flavobacteriales</taxon>
        <taxon>Flavobacteriaceae</taxon>
        <taxon>Aquimarina</taxon>
    </lineage>
</organism>
<keyword evidence="2" id="KW-0472">Membrane</keyword>
<keyword evidence="4" id="KW-0808">Transferase</keyword>
<dbReference type="InterPro" id="IPR050640">
    <property type="entry name" value="Bact_2-comp_sensor_kinase"/>
</dbReference>
<reference evidence="5" key="1">
    <citation type="journal article" date="2019" name="Int. J. Syst. Evol. Microbiol.">
        <title>The Global Catalogue of Microorganisms (GCM) 10K type strain sequencing project: providing services to taxonomists for standard genome sequencing and annotation.</title>
        <authorList>
            <consortium name="The Broad Institute Genomics Platform"/>
            <consortium name="The Broad Institute Genome Sequencing Center for Infectious Disease"/>
            <person name="Wu L."/>
            <person name="Ma J."/>
        </authorList>
    </citation>
    <scope>NUCLEOTIDE SEQUENCE [LARGE SCALE GENOMIC DNA]</scope>
    <source>
        <strain evidence="5">KCTC 52274</strain>
    </source>
</reference>
<dbReference type="EMBL" id="JBHULE010000022">
    <property type="protein sequence ID" value="MFD2564763.1"/>
    <property type="molecule type" value="Genomic_DNA"/>
</dbReference>